<protein>
    <submittedName>
        <fullName evidence="2">Porin</fullName>
    </submittedName>
</protein>
<proteinExistence type="predicted"/>
<name>A0ABU9L4Q9_9FLAO</name>
<comment type="caution">
    <text evidence="2">The sequence shown here is derived from an EMBL/GenBank/DDBJ whole genome shotgun (WGS) entry which is preliminary data.</text>
</comment>
<evidence type="ECO:0000313" key="3">
    <source>
        <dbReference type="Proteomes" id="UP001474120"/>
    </source>
</evidence>
<dbReference type="Proteomes" id="UP001474120">
    <property type="component" value="Unassembled WGS sequence"/>
</dbReference>
<organism evidence="2 3">
    <name type="scientific">Lutimonas vermicola</name>
    <dbReference type="NCBI Taxonomy" id="414288"/>
    <lineage>
        <taxon>Bacteria</taxon>
        <taxon>Pseudomonadati</taxon>
        <taxon>Bacteroidota</taxon>
        <taxon>Flavobacteriia</taxon>
        <taxon>Flavobacteriales</taxon>
        <taxon>Flavobacteriaceae</taxon>
        <taxon>Lutimonas</taxon>
    </lineage>
</organism>
<keyword evidence="3" id="KW-1185">Reference proteome</keyword>
<feature type="signal peptide" evidence="1">
    <location>
        <begin position="1"/>
        <end position="19"/>
    </location>
</feature>
<accession>A0ABU9L4Q9</accession>
<reference evidence="2 3" key="1">
    <citation type="submission" date="2024-04" db="EMBL/GenBank/DDBJ databases">
        <title>whole genome sequencing of Lutimonas vermicola strain IMCC1616.</title>
        <authorList>
            <person name="Bae S.S."/>
        </authorList>
    </citation>
    <scope>NUCLEOTIDE SEQUENCE [LARGE SCALE GENOMIC DNA]</scope>
    <source>
        <strain evidence="2 3">IMCC1616</strain>
    </source>
</reference>
<gene>
    <name evidence="2" type="ORF">AABB81_08905</name>
</gene>
<dbReference type="RefSeq" id="WP_342160030.1">
    <property type="nucleotide sequence ID" value="NZ_JBCDNA010000002.1"/>
</dbReference>
<feature type="chain" id="PRO_5046946199" evidence="1">
    <location>
        <begin position="20"/>
        <end position="656"/>
    </location>
</feature>
<dbReference type="EMBL" id="JBCDNA010000002">
    <property type="protein sequence ID" value="MEL4456010.1"/>
    <property type="molecule type" value="Genomic_DNA"/>
</dbReference>
<dbReference type="Pfam" id="PF14121">
    <property type="entry name" value="Porin_10"/>
    <property type="match status" value="1"/>
</dbReference>
<evidence type="ECO:0000256" key="1">
    <source>
        <dbReference type="SAM" id="SignalP"/>
    </source>
</evidence>
<evidence type="ECO:0000313" key="2">
    <source>
        <dbReference type="EMBL" id="MEL4456010.1"/>
    </source>
</evidence>
<sequence length="656" mass="77022">MLRKLPILILLFISAVGWAQINDGQLNTLDNRYIDEYGDTAKVYTKEVEIELSDKTYYHDYKIIDYKMDTTYVDTTLNIKKYYKFNVERKDDFELMPFHNPGQAYNQLAYTFEGTGTYPKIGARAQHYDYYEVEDIKYYSVPTPTTELMWSTVLEQGHLLDALFTFNLSRQFNASLSFKSLRSLGKYRHSLTDHGAARITMSYHTKNKKYFIRGHLLSQDINNDQNGGLTEQSLFYFETAEVNFKDRARMETNFTDAISVIRGNRYYFDQFYVLWDKKDSLKSIPSDLKIGHQFNFERKHYEYEQDNANDMFGQAFFSSIDDDAKYSKFYNEAYISLNSPITLGEVRFKVNNYQYNYSYKSIVITEDGVIDSKLEGNSFALGGEWHTQFKKFNLDVDASQIISGNLTGHAYSAMASFKTDSVFAVNARVFSNSRSPNFNYLLNQSDYKSYNWQNDFNNQEINGIDFVFDSDKWIFASAHLANIDNYLYFDKDVITGQTAPMQASQAVNYFKIKLSKEIRFGKFALDNQFIYQKVTNGEDVMRVPDFITRNTFYYANHVFKGKPLYLETGVTFSYFSKYLMNSYNPVLAEFYLQNDQEYGGYPLLDFFVNFRVKTMRVFFKLEHFNSGFSDNNYYSAPTYPYRDFVIRFGLVWNFFI</sequence>
<dbReference type="InterPro" id="IPR025631">
    <property type="entry name" value="Porin_10"/>
</dbReference>
<keyword evidence="1" id="KW-0732">Signal</keyword>